<reference evidence="1 2" key="1">
    <citation type="submission" date="2024-06" db="EMBL/GenBank/DDBJ databases">
        <title>The Natural Products Discovery Center: Release of the First 8490 Sequenced Strains for Exploring Actinobacteria Biosynthetic Diversity.</title>
        <authorList>
            <person name="Kalkreuter E."/>
            <person name="Kautsar S.A."/>
            <person name="Yang D."/>
            <person name="Bader C.D."/>
            <person name="Teijaro C.N."/>
            <person name="Fluegel L."/>
            <person name="Davis C.M."/>
            <person name="Simpson J.R."/>
            <person name="Lauterbach L."/>
            <person name="Steele A.D."/>
            <person name="Gui C."/>
            <person name="Meng S."/>
            <person name="Li G."/>
            <person name="Viehrig K."/>
            <person name="Ye F."/>
            <person name="Su P."/>
            <person name="Kiefer A.F."/>
            <person name="Nichols A."/>
            <person name="Cepeda A.J."/>
            <person name="Yan W."/>
            <person name="Fan B."/>
            <person name="Jiang Y."/>
            <person name="Adhikari A."/>
            <person name="Zheng C.-J."/>
            <person name="Schuster L."/>
            <person name="Cowan T.M."/>
            <person name="Smanski M.J."/>
            <person name="Chevrette M.G."/>
            <person name="De Carvalho L.P.S."/>
            <person name="Shen B."/>
        </authorList>
    </citation>
    <scope>NUCLEOTIDE SEQUENCE [LARGE SCALE GENOMIC DNA]</scope>
    <source>
        <strain evidence="1 2">NPDC006286</strain>
    </source>
</reference>
<dbReference type="Proteomes" id="UP001550348">
    <property type="component" value="Unassembled WGS sequence"/>
</dbReference>
<evidence type="ECO:0000313" key="1">
    <source>
        <dbReference type="EMBL" id="MEU0153428.1"/>
    </source>
</evidence>
<gene>
    <name evidence="1" type="ORF">ABZ071_16195</name>
</gene>
<dbReference type="EMBL" id="JBEXRX010000041">
    <property type="protein sequence ID" value="MEU0153428.1"/>
    <property type="molecule type" value="Genomic_DNA"/>
</dbReference>
<accession>A0ABV2VKV8</accession>
<dbReference type="InterPro" id="IPR046646">
    <property type="entry name" value="DUF6758"/>
</dbReference>
<name>A0ABV2VKV8_9ACTN</name>
<evidence type="ECO:0000313" key="2">
    <source>
        <dbReference type="Proteomes" id="UP001550348"/>
    </source>
</evidence>
<sequence>MTDPAAPLDGPPVRGDGEVVSVAVSCPRCAGPVREPDLMHGEYRCLRCGPVPPLYVPEHIGAEIMASVVERVAAEADPAGQPGVPLWCPWPLPTGWTLTGVAWVGDDRSGVRATAVACAGPAPLDGGPADLLFVAEEPGVGLGSRLAGLPGPDPGPEVAEALSDPGPGHPERVPHAKIRVGGHPTPLWLVNSPTDRSAYAGEARGMWLHAIAWPASAGHLLAEEVVLHDLTEWTPPELVYGAPSPYLHGRA</sequence>
<keyword evidence="2" id="KW-1185">Reference proteome</keyword>
<dbReference type="RefSeq" id="WP_355665239.1">
    <property type="nucleotide sequence ID" value="NZ_JBEXRX010000041.1"/>
</dbReference>
<dbReference type="Pfam" id="PF20544">
    <property type="entry name" value="DUF6758"/>
    <property type="match status" value="1"/>
</dbReference>
<protein>
    <submittedName>
        <fullName evidence="1">TFIIB-type zinc ribbon-containing protein</fullName>
    </submittedName>
</protein>
<comment type="caution">
    <text evidence="1">The sequence shown here is derived from an EMBL/GenBank/DDBJ whole genome shotgun (WGS) entry which is preliminary data.</text>
</comment>
<proteinExistence type="predicted"/>
<organism evidence="1 2">
    <name type="scientific">Micromonospora fulviviridis</name>
    <dbReference type="NCBI Taxonomy" id="47860"/>
    <lineage>
        <taxon>Bacteria</taxon>
        <taxon>Bacillati</taxon>
        <taxon>Actinomycetota</taxon>
        <taxon>Actinomycetes</taxon>
        <taxon>Micromonosporales</taxon>
        <taxon>Micromonosporaceae</taxon>
        <taxon>Micromonospora</taxon>
    </lineage>
</organism>